<dbReference type="FunFam" id="3.40.50.11660:FF:000004">
    <property type="entry name" value="Glycoprotein 3-alpha-L-fucosyltransferase A"/>
    <property type="match status" value="1"/>
</dbReference>
<name>A0AA88HYX1_ARTSF</name>
<evidence type="ECO:0000259" key="13">
    <source>
        <dbReference type="Pfam" id="PF00852"/>
    </source>
</evidence>
<comment type="pathway">
    <text evidence="2">Protein modification; protein glycosylation.</text>
</comment>
<dbReference type="SUPFAM" id="SSF53756">
    <property type="entry name" value="UDP-Glycosyltransferase/glycogen phosphorylase"/>
    <property type="match status" value="1"/>
</dbReference>
<feature type="domain" description="Fucosyltransferase C-terminal" evidence="13">
    <location>
        <begin position="202"/>
        <end position="373"/>
    </location>
</feature>
<evidence type="ECO:0000256" key="12">
    <source>
        <dbReference type="RuleBase" id="RU003832"/>
    </source>
</evidence>
<evidence type="ECO:0000256" key="9">
    <source>
        <dbReference type="ARBA" id="ARBA00023034"/>
    </source>
</evidence>
<organism evidence="15 16">
    <name type="scientific">Artemia franciscana</name>
    <name type="common">Brine shrimp</name>
    <name type="synonym">Artemia sanfranciscana</name>
    <dbReference type="NCBI Taxonomy" id="6661"/>
    <lineage>
        <taxon>Eukaryota</taxon>
        <taxon>Metazoa</taxon>
        <taxon>Ecdysozoa</taxon>
        <taxon>Arthropoda</taxon>
        <taxon>Crustacea</taxon>
        <taxon>Branchiopoda</taxon>
        <taxon>Anostraca</taxon>
        <taxon>Artemiidae</taxon>
        <taxon>Artemia</taxon>
    </lineage>
</organism>
<evidence type="ECO:0000256" key="5">
    <source>
        <dbReference type="ARBA" id="ARBA00022679"/>
    </source>
</evidence>
<dbReference type="GO" id="GO:0032580">
    <property type="term" value="C:Golgi cisterna membrane"/>
    <property type="evidence" value="ECO:0007669"/>
    <property type="project" value="UniProtKB-SubCell"/>
</dbReference>
<dbReference type="AlphaFoldDB" id="A0AA88HYX1"/>
<dbReference type="Proteomes" id="UP001187531">
    <property type="component" value="Unassembled WGS sequence"/>
</dbReference>
<comment type="subcellular location">
    <subcellularLocation>
        <location evidence="1 12">Golgi apparatus</location>
        <location evidence="1 12">Golgi stack membrane</location>
        <topology evidence="1 12">Single-pass type II membrane protein</topology>
    </subcellularLocation>
</comment>
<dbReference type="GO" id="GO:0008417">
    <property type="term" value="F:fucosyltransferase activity"/>
    <property type="evidence" value="ECO:0007669"/>
    <property type="project" value="InterPro"/>
</dbReference>
<comment type="caution">
    <text evidence="15">The sequence shown here is derived from an EMBL/GenBank/DDBJ whole genome shotgun (WGS) entry which is preliminary data.</text>
</comment>
<keyword evidence="7" id="KW-0735">Signal-anchor</keyword>
<keyword evidence="10 12" id="KW-0472">Membrane</keyword>
<keyword evidence="8 12" id="KW-1133">Transmembrane helix</keyword>
<keyword evidence="5 12" id="KW-0808">Transferase</keyword>
<dbReference type="Pfam" id="PF17039">
    <property type="entry name" value="Glyco_tran_10_N"/>
    <property type="match status" value="1"/>
</dbReference>
<keyword evidence="16" id="KW-1185">Reference proteome</keyword>
<dbReference type="PANTHER" id="PTHR48438">
    <property type="entry name" value="ALPHA-(1,3)-FUCOSYLTRANSFERASE C-RELATED"/>
    <property type="match status" value="1"/>
</dbReference>
<dbReference type="InterPro" id="IPR038577">
    <property type="entry name" value="GT10-like_C_sf"/>
</dbReference>
<sequence>MFIVDIEHWFYVAPPHRLVKQIIAILQTMYAKFIFVWILGFATLMIVLTSYLASIHDDNFEQNVSRLQLTNSTKVILLWNPFFESLDYGFGFGDVPFRQNKCEYTNCYITNNTSYRSPFEFDAIVFHAPRLKLFPAMSTRTYRQRYVFFSMESPENFKTNQFFDNFFNWTITYRNDSDIYSPFYGEIKRREKIIELEHKKFTKKKGVAWMVSNCVTPSGREDYVQELRRHIPVDVYGKCGTNNCPKQHKKKCYEMIERDYKFYLSFENSLCKDYVTEKLFNILQYDIIPVVYGAAEYERILPPNSYINALDYDPYELANLLRDIGDDPNKYRKYLKWKEEYGVNLKIKHAFCELCKKLHTDIQIKFYRDFNKWWIDGSKCTQGPI</sequence>
<dbReference type="InterPro" id="IPR055270">
    <property type="entry name" value="Glyco_tran_10_C"/>
</dbReference>
<keyword evidence="6 12" id="KW-0812">Transmembrane</keyword>
<dbReference type="InterPro" id="IPR001503">
    <property type="entry name" value="Glyco_trans_10"/>
</dbReference>
<comment type="similarity">
    <text evidence="3 12">Belongs to the glycosyltransferase 10 family.</text>
</comment>
<evidence type="ECO:0000256" key="3">
    <source>
        <dbReference type="ARBA" id="ARBA00008919"/>
    </source>
</evidence>
<keyword evidence="4 12" id="KW-0328">Glycosyltransferase</keyword>
<evidence type="ECO:0000313" key="15">
    <source>
        <dbReference type="EMBL" id="KAK2712657.1"/>
    </source>
</evidence>
<evidence type="ECO:0000256" key="6">
    <source>
        <dbReference type="ARBA" id="ARBA00022692"/>
    </source>
</evidence>
<evidence type="ECO:0000256" key="10">
    <source>
        <dbReference type="ARBA" id="ARBA00023136"/>
    </source>
</evidence>
<dbReference type="Gene3D" id="3.40.50.11660">
    <property type="entry name" value="Glycosyl transferase family 10, C-terminal domain"/>
    <property type="match status" value="1"/>
</dbReference>
<dbReference type="PANTHER" id="PTHR48438:SF1">
    <property type="entry name" value="ALPHA-(1,3)-FUCOSYLTRANSFERASE C-RELATED"/>
    <property type="match status" value="1"/>
</dbReference>
<dbReference type="InterPro" id="IPR031481">
    <property type="entry name" value="Glyco_tran_10_N"/>
</dbReference>
<evidence type="ECO:0000256" key="8">
    <source>
        <dbReference type="ARBA" id="ARBA00022989"/>
    </source>
</evidence>
<feature type="transmembrane region" description="Helical" evidence="12">
    <location>
        <begin position="30"/>
        <end position="53"/>
    </location>
</feature>
<reference evidence="15" key="1">
    <citation type="submission" date="2023-07" db="EMBL/GenBank/DDBJ databases">
        <title>Chromosome-level genome assembly of Artemia franciscana.</title>
        <authorList>
            <person name="Jo E."/>
        </authorList>
    </citation>
    <scope>NUCLEOTIDE SEQUENCE</scope>
    <source>
        <tissue evidence="15">Whole body</tissue>
    </source>
</reference>
<dbReference type="EC" id="2.4.1.-" evidence="12"/>
<evidence type="ECO:0000256" key="1">
    <source>
        <dbReference type="ARBA" id="ARBA00004447"/>
    </source>
</evidence>
<protein>
    <recommendedName>
        <fullName evidence="12">Fucosyltransferase</fullName>
        <ecNumber evidence="12">2.4.1.-</ecNumber>
    </recommendedName>
</protein>
<accession>A0AA88HYX1</accession>
<dbReference type="EMBL" id="JAVRJZ010000015">
    <property type="protein sequence ID" value="KAK2712657.1"/>
    <property type="molecule type" value="Genomic_DNA"/>
</dbReference>
<keyword evidence="11" id="KW-0325">Glycoprotein</keyword>
<proteinExistence type="inferred from homology"/>
<keyword evidence="9 12" id="KW-0333">Golgi apparatus</keyword>
<evidence type="ECO:0000256" key="4">
    <source>
        <dbReference type="ARBA" id="ARBA00022676"/>
    </source>
</evidence>
<evidence type="ECO:0000259" key="14">
    <source>
        <dbReference type="Pfam" id="PF17039"/>
    </source>
</evidence>
<evidence type="ECO:0000256" key="7">
    <source>
        <dbReference type="ARBA" id="ARBA00022968"/>
    </source>
</evidence>
<evidence type="ECO:0000256" key="11">
    <source>
        <dbReference type="ARBA" id="ARBA00023180"/>
    </source>
</evidence>
<evidence type="ECO:0000256" key="2">
    <source>
        <dbReference type="ARBA" id="ARBA00004922"/>
    </source>
</evidence>
<evidence type="ECO:0000313" key="16">
    <source>
        <dbReference type="Proteomes" id="UP001187531"/>
    </source>
</evidence>
<dbReference type="Pfam" id="PF00852">
    <property type="entry name" value="Glyco_transf_10"/>
    <property type="match status" value="1"/>
</dbReference>
<feature type="domain" description="Fucosyltransferase N-terminal" evidence="14">
    <location>
        <begin position="72"/>
        <end position="183"/>
    </location>
</feature>
<gene>
    <name evidence="15" type="ORF">QYM36_011367</name>
</gene>